<reference evidence="4" key="1">
    <citation type="journal article" date="2023" name="Plant J.">
        <title>Genome sequences and population genomics provide insights into the demographic history, inbreeding, and mutation load of two 'living fossil' tree species of Dipteronia.</title>
        <authorList>
            <person name="Feng Y."/>
            <person name="Comes H.P."/>
            <person name="Chen J."/>
            <person name="Zhu S."/>
            <person name="Lu R."/>
            <person name="Zhang X."/>
            <person name="Li P."/>
            <person name="Qiu J."/>
            <person name="Olsen K.M."/>
            <person name="Qiu Y."/>
        </authorList>
    </citation>
    <scope>NUCLEOTIDE SEQUENCE</scope>
    <source>
        <strain evidence="4">NBL</strain>
    </source>
</reference>
<dbReference type="SUPFAM" id="SSF57756">
    <property type="entry name" value="Retrovirus zinc finger-like domains"/>
    <property type="match status" value="1"/>
</dbReference>
<evidence type="ECO:0000313" key="4">
    <source>
        <dbReference type="EMBL" id="KAK3225251.1"/>
    </source>
</evidence>
<comment type="caution">
    <text evidence="4">The sequence shown here is derived from an EMBL/GenBank/DDBJ whole genome shotgun (WGS) entry which is preliminary data.</text>
</comment>
<dbReference type="EMBL" id="JANJYJ010000002">
    <property type="protein sequence ID" value="KAK3225251.1"/>
    <property type="molecule type" value="Genomic_DNA"/>
</dbReference>
<dbReference type="Gene3D" id="4.10.60.10">
    <property type="entry name" value="Zinc finger, CCHC-type"/>
    <property type="match status" value="1"/>
</dbReference>
<evidence type="ECO:0000259" key="3">
    <source>
        <dbReference type="PROSITE" id="PS50158"/>
    </source>
</evidence>
<keyword evidence="1" id="KW-0479">Metal-binding</keyword>
<gene>
    <name evidence="4" type="ORF">Dsin_005113</name>
</gene>
<dbReference type="GO" id="GO:0003676">
    <property type="term" value="F:nucleic acid binding"/>
    <property type="evidence" value="ECO:0007669"/>
    <property type="project" value="InterPro"/>
</dbReference>
<evidence type="ECO:0000256" key="1">
    <source>
        <dbReference type="PROSITE-ProRule" id="PRU00047"/>
    </source>
</evidence>
<organism evidence="4 5">
    <name type="scientific">Dipteronia sinensis</name>
    <dbReference type="NCBI Taxonomy" id="43782"/>
    <lineage>
        <taxon>Eukaryota</taxon>
        <taxon>Viridiplantae</taxon>
        <taxon>Streptophyta</taxon>
        <taxon>Embryophyta</taxon>
        <taxon>Tracheophyta</taxon>
        <taxon>Spermatophyta</taxon>
        <taxon>Magnoliopsida</taxon>
        <taxon>eudicotyledons</taxon>
        <taxon>Gunneridae</taxon>
        <taxon>Pentapetalae</taxon>
        <taxon>rosids</taxon>
        <taxon>malvids</taxon>
        <taxon>Sapindales</taxon>
        <taxon>Sapindaceae</taxon>
        <taxon>Hippocastanoideae</taxon>
        <taxon>Acereae</taxon>
        <taxon>Dipteronia</taxon>
    </lineage>
</organism>
<dbReference type="InterPro" id="IPR001878">
    <property type="entry name" value="Znf_CCHC"/>
</dbReference>
<dbReference type="Proteomes" id="UP001281410">
    <property type="component" value="Unassembled WGS sequence"/>
</dbReference>
<dbReference type="GO" id="GO:0008270">
    <property type="term" value="F:zinc ion binding"/>
    <property type="evidence" value="ECO:0007669"/>
    <property type="project" value="UniProtKB-KW"/>
</dbReference>
<dbReference type="InterPro" id="IPR036875">
    <property type="entry name" value="Znf_CCHC_sf"/>
</dbReference>
<name>A0AAE0AVT8_9ROSI</name>
<protein>
    <recommendedName>
        <fullName evidence="3">CCHC-type domain-containing protein</fullName>
    </recommendedName>
</protein>
<feature type="region of interest" description="Disordered" evidence="2">
    <location>
        <begin position="110"/>
        <end position="129"/>
    </location>
</feature>
<keyword evidence="5" id="KW-1185">Reference proteome</keyword>
<keyword evidence="1" id="KW-0863">Zinc-finger</keyword>
<accession>A0AAE0AVT8</accession>
<evidence type="ECO:0000256" key="2">
    <source>
        <dbReference type="SAM" id="MobiDB-lite"/>
    </source>
</evidence>
<evidence type="ECO:0000313" key="5">
    <source>
        <dbReference type="Proteomes" id="UP001281410"/>
    </source>
</evidence>
<feature type="domain" description="CCHC-type" evidence="3">
    <location>
        <begin position="98"/>
        <end position="114"/>
    </location>
</feature>
<dbReference type="SMART" id="SM00343">
    <property type="entry name" value="ZnF_C2HC"/>
    <property type="match status" value="2"/>
</dbReference>
<proteinExistence type="predicted"/>
<sequence>MQKSFRPIGHMSDWQIPDEISLLVVHPPEWMSQARRPCKIRKPSRGEFRSRKAKTCSLCKQAGHNRQNCLNPLVLPTLDNICEPESGPSRGLSPRQLKCRVCGERGHNRQTCPQGQTSRTEHSIATIIP</sequence>
<dbReference type="PROSITE" id="PS50158">
    <property type="entry name" value="ZF_CCHC"/>
    <property type="match status" value="1"/>
</dbReference>
<dbReference type="AlphaFoldDB" id="A0AAE0AVT8"/>
<keyword evidence="1" id="KW-0862">Zinc</keyword>